<gene>
    <name evidence="2" type="ORF">EZ428_09585</name>
</gene>
<dbReference type="RefSeq" id="WP_131552921.1">
    <property type="nucleotide sequence ID" value="NZ_SJSK01000002.1"/>
</dbReference>
<name>A0A4R0MXL3_9SPHI</name>
<accession>A0A4R0MXL3</accession>
<evidence type="ECO:0000313" key="2">
    <source>
        <dbReference type="EMBL" id="TCC91980.1"/>
    </source>
</evidence>
<feature type="domain" description="GIY-YIG" evidence="1">
    <location>
        <begin position="1"/>
        <end position="67"/>
    </location>
</feature>
<sequence>MASIYILFSETLNKFYIGSCAELTVRLAEHLNKDFGGSFTAKVNDWELFFSIDNLDYKQARLIEKHI</sequence>
<reference evidence="2 3" key="1">
    <citation type="submission" date="2019-02" db="EMBL/GenBank/DDBJ databases">
        <title>Pedobacter sp. RP-1-13 sp. nov., isolated from Arctic soil.</title>
        <authorList>
            <person name="Dahal R.H."/>
        </authorList>
    </citation>
    <scope>NUCLEOTIDE SEQUENCE [LARGE SCALE GENOMIC DNA]</scope>
    <source>
        <strain evidence="2 3">RP-1-13</strain>
    </source>
</reference>
<dbReference type="InterPro" id="IPR000305">
    <property type="entry name" value="GIY-YIG_endonuc"/>
</dbReference>
<dbReference type="Proteomes" id="UP000292884">
    <property type="component" value="Unassembled WGS sequence"/>
</dbReference>
<comment type="caution">
    <text evidence="2">The sequence shown here is derived from an EMBL/GenBank/DDBJ whole genome shotgun (WGS) entry which is preliminary data.</text>
</comment>
<dbReference type="Gene3D" id="3.40.1440.10">
    <property type="entry name" value="GIY-YIG endonuclease"/>
    <property type="match status" value="1"/>
</dbReference>
<dbReference type="EMBL" id="SJSK01000002">
    <property type="protein sequence ID" value="TCC91980.1"/>
    <property type="molecule type" value="Genomic_DNA"/>
</dbReference>
<protein>
    <submittedName>
        <fullName evidence="2">GIY-YIG nuclease family protein</fullName>
    </submittedName>
</protein>
<organism evidence="2 3">
    <name type="scientific">Pedobacter frigiditerrae</name>
    <dbReference type="NCBI Taxonomy" id="2530452"/>
    <lineage>
        <taxon>Bacteria</taxon>
        <taxon>Pseudomonadati</taxon>
        <taxon>Bacteroidota</taxon>
        <taxon>Sphingobacteriia</taxon>
        <taxon>Sphingobacteriales</taxon>
        <taxon>Sphingobacteriaceae</taxon>
        <taxon>Pedobacter</taxon>
    </lineage>
</organism>
<dbReference type="SUPFAM" id="SSF82771">
    <property type="entry name" value="GIY-YIG endonuclease"/>
    <property type="match status" value="1"/>
</dbReference>
<evidence type="ECO:0000259" key="1">
    <source>
        <dbReference type="PROSITE" id="PS50164"/>
    </source>
</evidence>
<keyword evidence="3" id="KW-1185">Reference proteome</keyword>
<dbReference type="Pfam" id="PF01541">
    <property type="entry name" value="GIY-YIG"/>
    <property type="match status" value="1"/>
</dbReference>
<evidence type="ECO:0000313" key="3">
    <source>
        <dbReference type="Proteomes" id="UP000292884"/>
    </source>
</evidence>
<dbReference type="AlphaFoldDB" id="A0A4R0MXL3"/>
<dbReference type="PROSITE" id="PS50164">
    <property type="entry name" value="GIY_YIG"/>
    <property type="match status" value="1"/>
</dbReference>
<dbReference type="InterPro" id="IPR035901">
    <property type="entry name" value="GIY-YIG_endonuc_sf"/>
</dbReference>
<dbReference type="OrthoDB" id="677560at2"/>
<proteinExistence type="predicted"/>